<dbReference type="PANTHER" id="PTHR41532">
    <property type="entry name" value="FIXS PROTEIN"/>
    <property type="match status" value="1"/>
</dbReference>
<keyword evidence="2" id="KW-1133">Transmembrane helix</keyword>
<dbReference type="InterPro" id="IPR004714">
    <property type="entry name" value="Cyt_oxidase_maturation_cbb3"/>
</dbReference>
<dbReference type="NCBIfam" id="TIGR00847">
    <property type="entry name" value="ccoS"/>
    <property type="match status" value="1"/>
</dbReference>
<gene>
    <name evidence="3" type="ORF">Mag101_12035</name>
</gene>
<accession>A0A1Q2M6K9</accession>
<dbReference type="Proteomes" id="UP000188219">
    <property type="component" value="Chromosome"/>
</dbReference>
<organism evidence="3 4">
    <name type="scientific">Microbulbifer agarilyticus</name>
    <dbReference type="NCBI Taxonomy" id="260552"/>
    <lineage>
        <taxon>Bacteria</taxon>
        <taxon>Pseudomonadati</taxon>
        <taxon>Pseudomonadota</taxon>
        <taxon>Gammaproteobacteria</taxon>
        <taxon>Cellvibrionales</taxon>
        <taxon>Microbulbiferaceae</taxon>
        <taxon>Microbulbifer</taxon>
    </lineage>
</organism>
<dbReference type="Pfam" id="PF03597">
    <property type="entry name" value="FixS"/>
    <property type="match status" value="1"/>
</dbReference>
<evidence type="ECO:0000313" key="3">
    <source>
        <dbReference type="EMBL" id="AQQ68289.1"/>
    </source>
</evidence>
<name>A0A1Q2M6K9_9GAMM</name>
<dbReference type="STRING" id="260552.Mag101_12035"/>
<dbReference type="EMBL" id="CP019650">
    <property type="protein sequence ID" value="AQQ68289.1"/>
    <property type="molecule type" value="Genomic_DNA"/>
</dbReference>
<feature type="region of interest" description="Disordered" evidence="1">
    <location>
        <begin position="47"/>
        <end position="89"/>
    </location>
</feature>
<evidence type="ECO:0000256" key="2">
    <source>
        <dbReference type="SAM" id="Phobius"/>
    </source>
</evidence>
<dbReference type="PANTHER" id="PTHR41532:SF1">
    <property type="entry name" value="FIXS PROTEIN"/>
    <property type="match status" value="1"/>
</dbReference>
<sequence>MDSIFLLVPIVIVFVACAVKFFFWAVNNGQYDDLETESRRILFEDDRKPLKQADTEQTDTEQAETVRAEVPPGASASKASSASDERKPD</sequence>
<dbReference type="KEGG" id="maga:Mag101_12035"/>
<keyword evidence="4" id="KW-1185">Reference proteome</keyword>
<dbReference type="RefSeq" id="WP_077405267.1">
    <property type="nucleotide sequence ID" value="NZ_CP019650.1"/>
</dbReference>
<feature type="transmembrane region" description="Helical" evidence="2">
    <location>
        <begin position="6"/>
        <end position="26"/>
    </location>
</feature>
<keyword evidence="2" id="KW-0812">Transmembrane</keyword>
<dbReference type="AlphaFoldDB" id="A0A1Q2M6K9"/>
<evidence type="ECO:0000313" key="4">
    <source>
        <dbReference type="Proteomes" id="UP000188219"/>
    </source>
</evidence>
<evidence type="ECO:0000256" key="1">
    <source>
        <dbReference type="SAM" id="MobiDB-lite"/>
    </source>
</evidence>
<dbReference type="OrthoDB" id="9802763at2"/>
<keyword evidence="2" id="KW-0472">Membrane</keyword>
<reference evidence="3" key="1">
    <citation type="submission" date="2017-02" db="EMBL/GenBank/DDBJ databases">
        <title>Genome of Microbulbifer agarilyticus GP101.</title>
        <authorList>
            <person name="Jung J."/>
            <person name="Bae S.S."/>
            <person name="Baek K."/>
        </authorList>
    </citation>
    <scope>NUCLEOTIDE SEQUENCE [LARGE SCALE GENOMIC DNA]</scope>
    <source>
        <strain evidence="3">GP101</strain>
    </source>
</reference>
<proteinExistence type="predicted"/>
<protein>
    <submittedName>
        <fullName evidence="3">Cytochrome oxidase maturation protein, cbb3-type</fullName>
    </submittedName>
</protein>